<dbReference type="InterPro" id="IPR050090">
    <property type="entry name" value="Tyrosine_recombinase_XerCD"/>
</dbReference>
<comment type="caution">
    <text evidence="8">The sequence shown here is derived from an EMBL/GenBank/DDBJ whole genome shotgun (WGS) entry which is preliminary data.</text>
</comment>
<evidence type="ECO:0000256" key="5">
    <source>
        <dbReference type="PROSITE-ProRule" id="PRU01248"/>
    </source>
</evidence>
<dbReference type="PROSITE" id="PS51900">
    <property type="entry name" value="CB"/>
    <property type="match status" value="1"/>
</dbReference>
<dbReference type="GO" id="GO:0015074">
    <property type="term" value="P:DNA integration"/>
    <property type="evidence" value="ECO:0007669"/>
    <property type="project" value="UniProtKB-KW"/>
</dbReference>
<dbReference type="SUPFAM" id="SSF56349">
    <property type="entry name" value="DNA breaking-rejoining enzymes"/>
    <property type="match status" value="1"/>
</dbReference>
<organism evidence="8 9">
    <name type="scientific">Campylobacter ureolyticus</name>
    <dbReference type="NCBI Taxonomy" id="827"/>
    <lineage>
        <taxon>Bacteria</taxon>
        <taxon>Pseudomonadati</taxon>
        <taxon>Campylobacterota</taxon>
        <taxon>Epsilonproteobacteria</taxon>
        <taxon>Campylobacterales</taxon>
        <taxon>Campylobacteraceae</taxon>
        <taxon>Campylobacter</taxon>
    </lineage>
</organism>
<evidence type="ECO:0000256" key="1">
    <source>
        <dbReference type="ARBA" id="ARBA00008857"/>
    </source>
</evidence>
<sequence length="294" mass="34918">MKFHHYSNLFLKIGYPNWKPATCYKYENITKKINAVFKNREIETIKVSEVKLYLSTLNQTLTYKTIKDYKSVLNQIFDLAKFDEVISKNPTHYIKPKPPTKPIIKPFNDVEVKSILKLAKKKDERFYLYLCIAFYTGMRTGEILALKFNLIDYEKRVIYIKSTRGQFGEHSPKTVGSIRSVPIFDDLYNVLENYKIYNKSKDYIFKTQYDKPYTGSRALIKYYWQPILKKLNLEFRNLYTTRHTFATNILKKGILTPHELAHILGHNTTEMVFNRYVKFLANQNDNFKRDVSIY</sequence>
<dbReference type="GO" id="GO:0006310">
    <property type="term" value="P:DNA recombination"/>
    <property type="evidence" value="ECO:0007669"/>
    <property type="project" value="UniProtKB-KW"/>
</dbReference>
<dbReference type="InterPro" id="IPR011010">
    <property type="entry name" value="DNA_brk_join_enz"/>
</dbReference>
<dbReference type="CDD" id="cd01189">
    <property type="entry name" value="INT_ICEBs1_C_like"/>
    <property type="match status" value="1"/>
</dbReference>
<evidence type="ECO:0000259" key="7">
    <source>
        <dbReference type="PROSITE" id="PS51900"/>
    </source>
</evidence>
<keyword evidence="4" id="KW-0233">DNA recombination</keyword>
<dbReference type="GO" id="GO:0003677">
    <property type="term" value="F:DNA binding"/>
    <property type="evidence" value="ECO:0007669"/>
    <property type="project" value="UniProtKB-UniRule"/>
</dbReference>
<dbReference type="Pfam" id="PF00589">
    <property type="entry name" value="Phage_integrase"/>
    <property type="match status" value="1"/>
</dbReference>
<dbReference type="InterPro" id="IPR013762">
    <property type="entry name" value="Integrase-like_cat_sf"/>
</dbReference>
<reference evidence="8" key="1">
    <citation type="submission" date="2022-12" db="EMBL/GenBank/DDBJ databases">
        <title>Species Delineation and Comparative Genomics within the Campylobacter ureolyticus Complex.</title>
        <authorList>
            <person name="Maki J."/>
            <person name="Howard M."/>
            <person name="Connelly S."/>
            <person name="Hardy D.J."/>
            <person name="Cameron A."/>
        </authorList>
    </citation>
    <scope>NUCLEOTIDE SEQUENCE</scope>
    <source>
        <strain evidence="8">URMC_786</strain>
    </source>
</reference>
<feature type="domain" description="Core-binding (CB)" evidence="7">
    <location>
        <begin position="1"/>
        <end position="81"/>
    </location>
</feature>
<evidence type="ECO:0000256" key="2">
    <source>
        <dbReference type="ARBA" id="ARBA00022908"/>
    </source>
</evidence>
<gene>
    <name evidence="8" type="ORF">O6B92_01580</name>
</gene>
<feature type="domain" description="Tyr recombinase" evidence="6">
    <location>
        <begin position="102"/>
        <end position="289"/>
    </location>
</feature>
<dbReference type="PANTHER" id="PTHR30349">
    <property type="entry name" value="PHAGE INTEGRASE-RELATED"/>
    <property type="match status" value="1"/>
</dbReference>
<dbReference type="PANTHER" id="PTHR30349:SF41">
    <property type="entry name" value="INTEGRASE_RECOMBINASE PROTEIN MJ0367-RELATED"/>
    <property type="match status" value="1"/>
</dbReference>
<dbReference type="Proteomes" id="UP001075461">
    <property type="component" value="Unassembled WGS sequence"/>
</dbReference>
<evidence type="ECO:0000256" key="4">
    <source>
        <dbReference type="ARBA" id="ARBA00023172"/>
    </source>
</evidence>
<name>A0A9Q4KMZ8_9BACT</name>
<dbReference type="EMBL" id="JAPXGP010000001">
    <property type="protein sequence ID" value="MCZ6161040.1"/>
    <property type="molecule type" value="Genomic_DNA"/>
</dbReference>
<dbReference type="Gene3D" id="1.10.443.10">
    <property type="entry name" value="Intergrase catalytic core"/>
    <property type="match status" value="1"/>
</dbReference>
<dbReference type="InterPro" id="IPR002104">
    <property type="entry name" value="Integrase_catalytic"/>
</dbReference>
<accession>A0A9Q4KMZ8</accession>
<comment type="similarity">
    <text evidence="1">Belongs to the 'phage' integrase family.</text>
</comment>
<dbReference type="PROSITE" id="PS51898">
    <property type="entry name" value="TYR_RECOMBINASE"/>
    <property type="match status" value="1"/>
</dbReference>
<dbReference type="RefSeq" id="WP_269479530.1">
    <property type="nucleotide sequence ID" value="NZ_JAPXGP010000001.1"/>
</dbReference>
<dbReference type="InterPro" id="IPR010998">
    <property type="entry name" value="Integrase_recombinase_N"/>
</dbReference>
<evidence type="ECO:0000256" key="3">
    <source>
        <dbReference type="ARBA" id="ARBA00023125"/>
    </source>
</evidence>
<keyword evidence="3 5" id="KW-0238">DNA-binding</keyword>
<protein>
    <submittedName>
        <fullName evidence="8">Site-specific integrase</fullName>
    </submittedName>
</protein>
<evidence type="ECO:0000313" key="9">
    <source>
        <dbReference type="Proteomes" id="UP001075461"/>
    </source>
</evidence>
<dbReference type="AlphaFoldDB" id="A0A9Q4KMZ8"/>
<evidence type="ECO:0000313" key="8">
    <source>
        <dbReference type="EMBL" id="MCZ6161040.1"/>
    </source>
</evidence>
<evidence type="ECO:0000259" key="6">
    <source>
        <dbReference type="PROSITE" id="PS51898"/>
    </source>
</evidence>
<dbReference type="InterPro" id="IPR044068">
    <property type="entry name" value="CB"/>
</dbReference>
<keyword evidence="2" id="KW-0229">DNA integration</keyword>
<proteinExistence type="inferred from homology"/>
<dbReference type="Gene3D" id="1.10.150.130">
    <property type="match status" value="1"/>
</dbReference>